<keyword evidence="3" id="KW-1185">Reference proteome</keyword>
<dbReference type="EMBL" id="JAOTPV010000008">
    <property type="protein sequence ID" value="KAJ4479264.1"/>
    <property type="molecule type" value="Genomic_DNA"/>
</dbReference>
<accession>A0A9W9ACZ7</accession>
<feature type="region of interest" description="Disordered" evidence="1">
    <location>
        <begin position="311"/>
        <end position="334"/>
    </location>
</feature>
<feature type="compositionally biased region" description="Low complexity" evidence="1">
    <location>
        <begin position="22"/>
        <end position="40"/>
    </location>
</feature>
<proteinExistence type="predicted"/>
<reference evidence="2" key="1">
    <citation type="submission" date="2022-08" db="EMBL/GenBank/DDBJ databases">
        <title>A Global Phylogenomic Analysis of the Shiitake Genus Lentinula.</title>
        <authorList>
            <consortium name="DOE Joint Genome Institute"/>
            <person name="Sierra-Patev S."/>
            <person name="Min B."/>
            <person name="Naranjo-Ortiz M."/>
            <person name="Looney B."/>
            <person name="Konkel Z."/>
            <person name="Slot J.C."/>
            <person name="Sakamoto Y."/>
            <person name="Steenwyk J.L."/>
            <person name="Rokas A."/>
            <person name="Carro J."/>
            <person name="Camarero S."/>
            <person name="Ferreira P."/>
            <person name="Molpeceres G."/>
            <person name="Ruiz-Duenas F.J."/>
            <person name="Serrano A."/>
            <person name="Henrissat B."/>
            <person name="Drula E."/>
            <person name="Hughes K.W."/>
            <person name="Mata J.L."/>
            <person name="Ishikawa N.K."/>
            <person name="Vargas-Isla R."/>
            <person name="Ushijima S."/>
            <person name="Smith C.A."/>
            <person name="Ahrendt S."/>
            <person name="Andreopoulos W."/>
            <person name="He G."/>
            <person name="Labutti K."/>
            <person name="Lipzen A."/>
            <person name="Ng V."/>
            <person name="Riley R."/>
            <person name="Sandor L."/>
            <person name="Barry K."/>
            <person name="Martinez A.T."/>
            <person name="Xiao Y."/>
            <person name="Gibbons J.G."/>
            <person name="Terashima K."/>
            <person name="Grigoriev I.V."/>
            <person name="Hibbett D.S."/>
        </authorList>
    </citation>
    <scope>NUCLEOTIDE SEQUENCE</scope>
    <source>
        <strain evidence="2">JLM2183</strain>
    </source>
</reference>
<comment type="caution">
    <text evidence="2">The sequence shown here is derived from an EMBL/GenBank/DDBJ whole genome shotgun (WGS) entry which is preliminary data.</text>
</comment>
<evidence type="ECO:0000313" key="3">
    <source>
        <dbReference type="Proteomes" id="UP001150266"/>
    </source>
</evidence>
<feature type="region of interest" description="Disordered" evidence="1">
    <location>
        <begin position="22"/>
        <end position="46"/>
    </location>
</feature>
<dbReference type="OrthoDB" id="2800503at2759"/>
<organism evidence="2 3">
    <name type="scientific">Lentinula aciculospora</name>
    <dbReference type="NCBI Taxonomy" id="153920"/>
    <lineage>
        <taxon>Eukaryota</taxon>
        <taxon>Fungi</taxon>
        <taxon>Dikarya</taxon>
        <taxon>Basidiomycota</taxon>
        <taxon>Agaricomycotina</taxon>
        <taxon>Agaricomycetes</taxon>
        <taxon>Agaricomycetidae</taxon>
        <taxon>Agaricales</taxon>
        <taxon>Marasmiineae</taxon>
        <taxon>Omphalotaceae</taxon>
        <taxon>Lentinula</taxon>
    </lineage>
</organism>
<gene>
    <name evidence="2" type="ORF">J3R30DRAFT_3404074</name>
</gene>
<evidence type="ECO:0000256" key="1">
    <source>
        <dbReference type="SAM" id="MobiDB-lite"/>
    </source>
</evidence>
<feature type="compositionally biased region" description="Basic and acidic residues" evidence="1">
    <location>
        <begin position="318"/>
        <end position="328"/>
    </location>
</feature>
<dbReference type="Proteomes" id="UP001150266">
    <property type="component" value="Unassembled WGS sequence"/>
</dbReference>
<dbReference type="AlphaFoldDB" id="A0A9W9ACZ7"/>
<sequence>MSRNTVNTGKDGMPTQVRLTFHTRTNSNTNPNPRTSSPTHTESENKEFQILVDKAVAWKLMARGDDWSMALPDRMLQLVVAAKETSRTKTALNEALDKIALAAKIMQEWSWRDKTEERKIEIMESIAGELTMKTNKKGEKVEGIAMTAQTTWARLEEVTNKITEISTKIATLGNSLPDSHHHSDGEDGELTDGPLKASYAHAARAHALPAPTHHNHHQHNSVVREADIKDCQIVVISQTPSDWTLGEREIVLKANLAIATVVGDEGAETIKPEVVAATKIANKGAFLLLRSMEEAKWMKQDDRMQRLAAAWGSTTENRNGERITDGSHKGNTLD</sequence>
<name>A0A9W9ACZ7_9AGAR</name>
<feature type="region of interest" description="Disordered" evidence="1">
    <location>
        <begin position="173"/>
        <end position="193"/>
    </location>
</feature>
<protein>
    <submittedName>
        <fullName evidence="2">Uncharacterized protein</fullName>
    </submittedName>
</protein>
<evidence type="ECO:0000313" key="2">
    <source>
        <dbReference type="EMBL" id="KAJ4479264.1"/>
    </source>
</evidence>